<dbReference type="SUPFAM" id="SSF56281">
    <property type="entry name" value="Metallo-hydrolase/oxidoreductase"/>
    <property type="match status" value="1"/>
</dbReference>
<organism evidence="2 3">
    <name type="scientific">Saccharopolyspora erythraea</name>
    <name type="common">Streptomyces erythraeus</name>
    <dbReference type="NCBI Taxonomy" id="1836"/>
    <lineage>
        <taxon>Bacteria</taxon>
        <taxon>Bacillati</taxon>
        <taxon>Actinomycetota</taxon>
        <taxon>Actinomycetes</taxon>
        <taxon>Pseudonocardiales</taxon>
        <taxon>Pseudonocardiaceae</taxon>
        <taxon>Saccharopolyspora</taxon>
    </lineage>
</organism>
<dbReference type="InterPro" id="IPR001279">
    <property type="entry name" value="Metallo-B-lactamas"/>
</dbReference>
<dbReference type="Proteomes" id="UP001500729">
    <property type="component" value="Unassembled WGS sequence"/>
</dbReference>
<dbReference type="CDD" id="cd06262">
    <property type="entry name" value="metallo-hydrolase-like_MBL-fold"/>
    <property type="match status" value="1"/>
</dbReference>
<comment type="caution">
    <text evidence="2">The sequence shown here is derived from an EMBL/GenBank/DDBJ whole genome shotgun (WGS) entry which is preliminary data.</text>
</comment>
<dbReference type="PANTHER" id="PTHR46233">
    <property type="entry name" value="HYDROXYACYLGLUTATHIONE HYDROLASE GLOC"/>
    <property type="match status" value="1"/>
</dbReference>
<name>A0ABN1C2C7_SACER</name>
<evidence type="ECO:0000313" key="2">
    <source>
        <dbReference type="EMBL" id="GAA0510089.1"/>
    </source>
</evidence>
<sequence length="209" mass="22271">MTARVEKVLTSGLHILDGAATAVDNNVWLVGDDREVMVVDAAHDHELVLDAIGDRRVTAIVCTHGHNDHINASVPLADEVGAPVLIHAEDRALWDRVNPDRAPDWTLSDSEVLTVAGIDLEVLHTPGHTWGSVCLHAVEQAWLFSGDTVSADGRGATGRSCSDFPVTIRSISTRLLGLDPATTVHPGHGPTTTIGAESPRLEELLVRSA</sequence>
<accession>A0ABN1C2C7</accession>
<reference evidence="2 3" key="1">
    <citation type="journal article" date="2019" name="Int. J. Syst. Evol. Microbiol.">
        <title>The Global Catalogue of Microorganisms (GCM) 10K type strain sequencing project: providing services to taxonomists for standard genome sequencing and annotation.</title>
        <authorList>
            <consortium name="The Broad Institute Genomics Platform"/>
            <consortium name="The Broad Institute Genome Sequencing Center for Infectious Disease"/>
            <person name="Wu L."/>
            <person name="Ma J."/>
        </authorList>
    </citation>
    <scope>NUCLEOTIDE SEQUENCE [LARGE SCALE GENOMIC DNA]</scope>
    <source>
        <strain evidence="2 3">JCM 10303</strain>
    </source>
</reference>
<proteinExistence type="predicted"/>
<dbReference type="RefSeq" id="WP_011874363.1">
    <property type="nucleotide sequence ID" value="NZ_BAAAGS010000003.1"/>
</dbReference>
<dbReference type="Gene3D" id="3.60.15.10">
    <property type="entry name" value="Ribonuclease Z/Hydroxyacylglutathione hydrolase-like"/>
    <property type="match status" value="1"/>
</dbReference>
<dbReference type="PANTHER" id="PTHR46233:SF4">
    <property type="entry name" value="METALLO-BETA-LACTAMASE DOMAIN-CONTAINING PROTEIN"/>
    <property type="match status" value="1"/>
</dbReference>
<dbReference type="SMART" id="SM00849">
    <property type="entry name" value="Lactamase_B"/>
    <property type="match status" value="1"/>
</dbReference>
<dbReference type="Pfam" id="PF00753">
    <property type="entry name" value="Lactamase_B"/>
    <property type="match status" value="1"/>
</dbReference>
<gene>
    <name evidence="2" type="ORF">GCM10009533_06120</name>
</gene>
<keyword evidence="3" id="KW-1185">Reference proteome</keyword>
<dbReference type="InterPro" id="IPR051453">
    <property type="entry name" value="MBL_Glyoxalase_II"/>
</dbReference>
<evidence type="ECO:0000259" key="1">
    <source>
        <dbReference type="SMART" id="SM00849"/>
    </source>
</evidence>
<evidence type="ECO:0000313" key="3">
    <source>
        <dbReference type="Proteomes" id="UP001500729"/>
    </source>
</evidence>
<feature type="domain" description="Metallo-beta-lactamase" evidence="1">
    <location>
        <begin position="24"/>
        <end position="188"/>
    </location>
</feature>
<dbReference type="InterPro" id="IPR036866">
    <property type="entry name" value="RibonucZ/Hydroxyglut_hydro"/>
</dbReference>
<dbReference type="EMBL" id="BAAAGS010000003">
    <property type="protein sequence ID" value="GAA0510089.1"/>
    <property type="molecule type" value="Genomic_DNA"/>
</dbReference>
<protein>
    <submittedName>
        <fullName evidence="2">MBL fold metallo-hydrolase</fullName>
    </submittedName>
</protein>